<reference evidence="5 6" key="1">
    <citation type="submission" date="2015-11" db="EMBL/GenBank/DDBJ databases">
        <title>Evidence for parallel genomic evolution in an endosymbiosis of termite gut flagellates.</title>
        <authorList>
            <person name="Zheng H."/>
        </authorList>
    </citation>
    <scope>NUCLEOTIDE SEQUENCE [LARGE SCALE GENOMIC DNA]</scope>
    <source>
        <strain evidence="5 6">CET450</strain>
    </source>
</reference>
<dbReference type="PROSITE" id="PS51084">
    <property type="entry name" value="HIT_2"/>
    <property type="match status" value="1"/>
</dbReference>
<proteinExistence type="predicted"/>
<evidence type="ECO:0000313" key="6">
    <source>
        <dbReference type="Proteomes" id="UP000095237"/>
    </source>
</evidence>
<dbReference type="InterPro" id="IPR001310">
    <property type="entry name" value="Histidine_triad_HIT"/>
</dbReference>
<feature type="active site" description="Tele-AMP-histidine intermediate" evidence="1">
    <location>
        <position position="101"/>
    </location>
</feature>
<gene>
    <name evidence="5" type="ORF">ATZ36_03080</name>
</gene>
<dbReference type="PRINTS" id="PR00332">
    <property type="entry name" value="HISTRIAD"/>
</dbReference>
<dbReference type="CDD" id="cd01276">
    <property type="entry name" value="PKCI_related"/>
    <property type="match status" value="1"/>
</dbReference>
<dbReference type="Gene3D" id="3.30.428.10">
    <property type="entry name" value="HIT-like"/>
    <property type="match status" value="1"/>
</dbReference>
<dbReference type="PANTHER" id="PTHR23089">
    <property type="entry name" value="HISTIDINE TRIAD HIT PROTEIN"/>
    <property type="match status" value="1"/>
</dbReference>
<dbReference type="InterPro" id="IPR036265">
    <property type="entry name" value="HIT-like_sf"/>
</dbReference>
<name>A0A1E5IM66_ENDTX</name>
<dbReference type="InterPro" id="IPR011146">
    <property type="entry name" value="HIT-like"/>
</dbReference>
<sequence>MSENCLFCKITKGEIPSYKVYEDEEVFAFRDINPQAPVHVLIIPKKHIGGLNIASEEDKRILGNIQIIASKIARQFTEMKNGFRLVNNCGADGGQTIFHIHYHLLGGRVFGWPPG</sequence>
<dbReference type="SUPFAM" id="SSF54197">
    <property type="entry name" value="HIT-like"/>
    <property type="match status" value="1"/>
</dbReference>
<protein>
    <submittedName>
        <fullName evidence="5">Histidine triad nucleotide-binding protein</fullName>
    </submittedName>
</protein>
<organism evidence="5 6">
    <name type="scientific">Endomicrobium trichonymphae</name>
    <dbReference type="NCBI Taxonomy" id="1408204"/>
    <lineage>
        <taxon>Bacteria</taxon>
        <taxon>Pseudomonadati</taxon>
        <taxon>Elusimicrobiota</taxon>
        <taxon>Endomicrobiia</taxon>
        <taxon>Endomicrobiales</taxon>
        <taxon>Endomicrobiaceae</taxon>
        <taxon>Candidatus Endomicrobiellum</taxon>
    </lineage>
</organism>
<keyword evidence="6" id="KW-1185">Reference proteome</keyword>
<dbReference type="AlphaFoldDB" id="A0A1E5IM66"/>
<feature type="short sequence motif" description="Histidine triad motif" evidence="2 3">
    <location>
        <begin position="99"/>
        <end position="103"/>
    </location>
</feature>
<dbReference type="Proteomes" id="UP000095237">
    <property type="component" value="Unassembled WGS sequence"/>
</dbReference>
<dbReference type="EMBL" id="LNVX01000241">
    <property type="protein sequence ID" value="OEG71048.1"/>
    <property type="molecule type" value="Genomic_DNA"/>
</dbReference>
<feature type="domain" description="HIT" evidence="4">
    <location>
        <begin position="6"/>
        <end position="115"/>
    </location>
</feature>
<accession>A0A1E5IM66</accession>
<evidence type="ECO:0000313" key="5">
    <source>
        <dbReference type="EMBL" id="OEG71048.1"/>
    </source>
</evidence>
<evidence type="ECO:0000259" key="4">
    <source>
        <dbReference type="PROSITE" id="PS51084"/>
    </source>
</evidence>
<evidence type="ECO:0000256" key="2">
    <source>
        <dbReference type="PIRSR" id="PIRSR601310-3"/>
    </source>
</evidence>
<dbReference type="Pfam" id="PF01230">
    <property type="entry name" value="HIT"/>
    <property type="match status" value="1"/>
</dbReference>
<evidence type="ECO:0000256" key="1">
    <source>
        <dbReference type="PIRSR" id="PIRSR601310-1"/>
    </source>
</evidence>
<evidence type="ECO:0000256" key="3">
    <source>
        <dbReference type="PROSITE-ProRule" id="PRU00464"/>
    </source>
</evidence>
<comment type="caution">
    <text evidence="5">The sequence shown here is derived from an EMBL/GenBank/DDBJ whole genome shotgun (WGS) entry which is preliminary data.</text>
</comment>
<dbReference type="GO" id="GO:0003824">
    <property type="term" value="F:catalytic activity"/>
    <property type="evidence" value="ECO:0007669"/>
    <property type="project" value="InterPro"/>
</dbReference>